<accession>A0A8S3TS90</accession>
<keyword evidence="2 4" id="KW-0863">Zinc-finger</keyword>
<keyword evidence="1" id="KW-0479">Metal-binding</keyword>
<evidence type="ECO:0000256" key="2">
    <source>
        <dbReference type="ARBA" id="ARBA00022771"/>
    </source>
</evidence>
<dbReference type="PROSITE" id="PS00518">
    <property type="entry name" value="ZF_RING_1"/>
    <property type="match status" value="1"/>
</dbReference>
<dbReference type="GO" id="GO:0008270">
    <property type="term" value="F:zinc ion binding"/>
    <property type="evidence" value="ECO:0007669"/>
    <property type="project" value="UniProtKB-KW"/>
</dbReference>
<evidence type="ECO:0000256" key="4">
    <source>
        <dbReference type="PROSITE-ProRule" id="PRU00024"/>
    </source>
</evidence>
<comment type="caution">
    <text evidence="7">The sequence shown here is derived from an EMBL/GenBank/DDBJ whole genome shotgun (WGS) entry which is preliminary data.</text>
</comment>
<dbReference type="PROSITE" id="PS50089">
    <property type="entry name" value="ZF_RING_2"/>
    <property type="match status" value="1"/>
</dbReference>
<dbReference type="InterPro" id="IPR047153">
    <property type="entry name" value="TRIM45/56/19-like"/>
</dbReference>
<gene>
    <name evidence="7" type="ORF">MEDL_49047</name>
</gene>
<protein>
    <submittedName>
        <fullName evidence="7">TRIM56</fullName>
        <ecNumber evidence="7">2.3.2.27</ecNumber>
    </submittedName>
</protein>
<evidence type="ECO:0000256" key="1">
    <source>
        <dbReference type="ARBA" id="ARBA00022723"/>
    </source>
</evidence>
<feature type="domain" description="RING-type" evidence="5">
    <location>
        <begin position="31"/>
        <end position="79"/>
    </location>
</feature>
<dbReference type="PANTHER" id="PTHR25462:SF296">
    <property type="entry name" value="MEIOTIC P26, ISOFORM F"/>
    <property type="match status" value="1"/>
</dbReference>
<keyword evidence="7" id="KW-0012">Acyltransferase</keyword>
<evidence type="ECO:0000313" key="7">
    <source>
        <dbReference type="EMBL" id="CAG2236487.1"/>
    </source>
</evidence>
<dbReference type="InterPro" id="IPR013083">
    <property type="entry name" value="Znf_RING/FYVE/PHD"/>
</dbReference>
<dbReference type="PROSITE" id="PS50119">
    <property type="entry name" value="ZF_BBOX"/>
    <property type="match status" value="1"/>
</dbReference>
<reference evidence="7" key="1">
    <citation type="submission" date="2021-03" db="EMBL/GenBank/DDBJ databases">
        <authorList>
            <person name="Bekaert M."/>
        </authorList>
    </citation>
    <scope>NUCLEOTIDE SEQUENCE</scope>
</reference>
<dbReference type="InterPro" id="IPR000315">
    <property type="entry name" value="Znf_B-box"/>
</dbReference>
<keyword evidence="8" id="KW-1185">Reference proteome</keyword>
<dbReference type="InterPro" id="IPR027370">
    <property type="entry name" value="Znf-RING_euk"/>
</dbReference>
<dbReference type="EC" id="2.3.2.27" evidence="7"/>
<dbReference type="Gene3D" id="3.30.160.60">
    <property type="entry name" value="Classic Zinc Finger"/>
    <property type="match status" value="1"/>
</dbReference>
<sequence>MTHVLQEVKKKVKTGMAVSKPLHENSEMFSCPICSETFKSPKILPCLHTFCEPCIHEFIISMGRKKDNKISEFACPICRTVVIPLNPEESIDKWTSKLQDNATIATMIALSTGDKTQECHACKRSNEKSDATFWCKICEEALCEKCNQMHSRMKLSYAHAVVKIEEYGQSTNGIDLNGISQHCHMHPSKQLEIICCGHKEPCCVLCLITKHIECKDFKSIADGFDENNDYEAIPEKLGKMKDASIKLLAEKEQHKADFIRSTETVEEEAAKIAEMMKCSIDNLFERFKKQLHIFRDEQNTNHNVRLRLLEQFVKSLEHWMSVTQVVKDEGSNTQLFVHVETMRSQMKASIEELRKKFHNENLITLNLKRSEIVEQLQTAEILATLEETKELLVDQTGDIFKLCKEFGVFTCYTFEELSLRKVNTFYLKGSDIGCGISIGDEYIVVGDRTREKKLHMLDKHTGTIIDSKVLSGKVKRLCYDFEFNQVFISCYAQTLFVATIHERTIKKPQKITFEEEYVGALFSHKQSILLVVNDAIKGLRQHLIPTA</sequence>
<dbReference type="PANTHER" id="PTHR25462">
    <property type="entry name" value="BONUS, ISOFORM C-RELATED"/>
    <property type="match status" value="1"/>
</dbReference>
<dbReference type="SMART" id="SM00184">
    <property type="entry name" value="RING"/>
    <property type="match status" value="1"/>
</dbReference>
<dbReference type="AlphaFoldDB" id="A0A8S3TS90"/>
<feature type="domain" description="B box-type" evidence="6">
    <location>
        <begin position="114"/>
        <end position="164"/>
    </location>
</feature>
<evidence type="ECO:0000256" key="3">
    <source>
        <dbReference type="ARBA" id="ARBA00022833"/>
    </source>
</evidence>
<keyword evidence="3" id="KW-0862">Zinc</keyword>
<name>A0A8S3TS90_MYTED</name>
<dbReference type="Gene3D" id="3.30.40.10">
    <property type="entry name" value="Zinc/RING finger domain, C3HC4 (zinc finger)"/>
    <property type="match status" value="1"/>
</dbReference>
<dbReference type="SUPFAM" id="SSF57850">
    <property type="entry name" value="RING/U-box"/>
    <property type="match status" value="1"/>
</dbReference>
<evidence type="ECO:0000313" key="8">
    <source>
        <dbReference type="Proteomes" id="UP000683360"/>
    </source>
</evidence>
<dbReference type="EMBL" id="CAJPWZ010002359">
    <property type="protein sequence ID" value="CAG2236487.1"/>
    <property type="molecule type" value="Genomic_DNA"/>
</dbReference>
<evidence type="ECO:0000259" key="5">
    <source>
        <dbReference type="PROSITE" id="PS50089"/>
    </source>
</evidence>
<dbReference type="GO" id="GO:0061630">
    <property type="term" value="F:ubiquitin protein ligase activity"/>
    <property type="evidence" value="ECO:0007669"/>
    <property type="project" value="UniProtKB-EC"/>
</dbReference>
<dbReference type="Proteomes" id="UP000683360">
    <property type="component" value="Unassembled WGS sequence"/>
</dbReference>
<proteinExistence type="predicted"/>
<dbReference type="Pfam" id="PF13445">
    <property type="entry name" value="zf-RING_UBOX"/>
    <property type="match status" value="1"/>
</dbReference>
<dbReference type="InterPro" id="IPR017907">
    <property type="entry name" value="Znf_RING_CS"/>
</dbReference>
<keyword evidence="7" id="KW-0808">Transferase</keyword>
<evidence type="ECO:0000259" key="6">
    <source>
        <dbReference type="PROSITE" id="PS50119"/>
    </source>
</evidence>
<dbReference type="InterPro" id="IPR001841">
    <property type="entry name" value="Znf_RING"/>
</dbReference>
<organism evidence="7 8">
    <name type="scientific">Mytilus edulis</name>
    <name type="common">Blue mussel</name>
    <dbReference type="NCBI Taxonomy" id="6550"/>
    <lineage>
        <taxon>Eukaryota</taxon>
        <taxon>Metazoa</taxon>
        <taxon>Spiralia</taxon>
        <taxon>Lophotrochozoa</taxon>
        <taxon>Mollusca</taxon>
        <taxon>Bivalvia</taxon>
        <taxon>Autobranchia</taxon>
        <taxon>Pteriomorphia</taxon>
        <taxon>Mytilida</taxon>
        <taxon>Mytiloidea</taxon>
        <taxon>Mytilidae</taxon>
        <taxon>Mytilinae</taxon>
        <taxon>Mytilus</taxon>
    </lineage>
</organism>
<dbReference type="OrthoDB" id="6051125at2759"/>